<feature type="compositionally biased region" description="Polar residues" evidence="5">
    <location>
        <begin position="35"/>
        <end position="44"/>
    </location>
</feature>
<dbReference type="PANTHER" id="PTHR12618:SF20">
    <property type="entry name" value="PHD AND RING FINGER DOMAIN-CONTAINING PROTEIN 1"/>
    <property type="match status" value="1"/>
</dbReference>
<feature type="compositionally biased region" description="Low complexity" evidence="5">
    <location>
        <begin position="2086"/>
        <end position="2095"/>
    </location>
</feature>
<feature type="compositionally biased region" description="Basic and acidic residues" evidence="5">
    <location>
        <begin position="1013"/>
        <end position="1026"/>
    </location>
</feature>
<dbReference type="PROSITE" id="PS50089">
    <property type="entry name" value="ZF_RING_2"/>
    <property type="match status" value="1"/>
</dbReference>
<feature type="compositionally biased region" description="Low complexity" evidence="5">
    <location>
        <begin position="2141"/>
        <end position="2154"/>
    </location>
</feature>
<dbReference type="Gene3D" id="3.30.40.10">
    <property type="entry name" value="Zinc/RING finger domain, C3HC4 (zinc finger)"/>
    <property type="match status" value="2"/>
</dbReference>
<feature type="compositionally biased region" description="Basic residues" evidence="5">
    <location>
        <begin position="1611"/>
        <end position="1641"/>
    </location>
</feature>
<evidence type="ECO:0000313" key="10">
    <source>
        <dbReference type="RefSeq" id="XP_015037996.2"/>
    </source>
</evidence>
<feature type="compositionally biased region" description="Low complexity" evidence="5">
    <location>
        <begin position="804"/>
        <end position="815"/>
    </location>
</feature>
<dbReference type="Pfam" id="PF00628">
    <property type="entry name" value="PHD"/>
    <property type="match status" value="1"/>
</dbReference>
<dbReference type="InterPro" id="IPR017907">
    <property type="entry name" value="Znf_RING_CS"/>
</dbReference>
<feature type="region of interest" description="Disordered" evidence="5">
    <location>
        <begin position="2257"/>
        <end position="2285"/>
    </location>
</feature>
<feature type="region of interest" description="Disordered" evidence="5">
    <location>
        <begin position="2317"/>
        <end position="2412"/>
    </location>
</feature>
<evidence type="ECO:0000256" key="3">
    <source>
        <dbReference type="ARBA" id="ARBA00022833"/>
    </source>
</evidence>
<dbReference type="PANTHER" id="PTHR12618">
    <property type="entry name" value="PHD AND RING FINGER DOMAIN-CONTAINING PROTEIN 1"/>
    <property type="match status" value="1"/>
</dbReference>
<evidence type="ECO:0000256" key="1">
    <source>
        <dbReference type="ARBA" id="ARBA00022723"/>
    </source>
</evidence>
<reference evidence="10" key="2">
    <citation type="submission" date="2025-04" db="UniProtKB">
        <authorList>
            <consortium name="RefSeq"/>
        </authorList>
    </citation>
    <scope>IDENTIFICATION</scope>
    <source>
        <strain evidence="10">MV-25-SWS-2005</strain>
        <tissue evidence="10">Whole body</tissue>
    </source>
</reference>
<feature type="compositionally biased region" description="Polar residues" evidence="5">
    <location>
        <begin position="1959"/>
        <end position="1981"/>
    </location>
</feature>
<feature type="domain" description="RING-type" evidence="7">
    <location>
        <begin position="195"/>
        <end position="236"/>
    </location>
</feature>
<feature type="compositionally biased region" description="Polar residues" evidence="5">
    <location>
        <begin position="1577"/>
        <end position="1587"/>
    </location>
</feature>
<feature type="compositionally biased region" description="Acidic residues" evidence="5">
    <location>
        <begin position="1183"/>
        <end position="1192"/>
    </location>
</feature>
<dbReference type="SMART" id="SM00249">
    <property type="entry name" value="PHD"/>
    <property type="match status" value="1"/>
</dbReference>
<feature type="compositionally biased region" description="Basic and acidic residues" evidence="5">
    <location>
        <begin position="1697"/>
        <end position="1709"/>
    </location>
</feature>
<feature type="compositionally biased region" description="Basic and acidic residues" evidence="5">
    <location>
        <begin position="1459"/>
        <end position="1470"/>
    </location>
</feature>
<feature type="compositionally biased region" description="Low complexity" evidence="5">
    <location>
        <begin position="1536"/>
        <end position="1549"/>
    </location>
</feature>
<dbReference type="InterPro" id="IPR013083">
    <property type="entry name" value="Znf_RING/FYVE/PHD"/>
</dbReference>
<feature type="compositionally biased region" description="Basic residues" evidence="5">
    <location>
        <begin position="1743"/>
        <end position="1774"/>
    </location>
</feature>
<feature type="region of interest" description="Disordered" evidence="5">
    <location>
        <begin position="636"/>
        <end position="821"/>
    </location>
</feature>
<evidence type="ECO:0000259" key="7">
    <source>
        <dbReference type="PROSITE" id="PS50089"/>
    </source>
</evidence>
<feature type="compositionally biased region" description="Gly residues" evidence="5">
    <location>
        <begin position="725"/>
        <end position="734"/>
    </location>
</feature>
<feature type="compositionally biased region" description="Low complexity" evidence="5">
    <location>
        <begin position="1401"/>
        <end position="1421"/>
    </location>
</feature>
<dbReference type="PROSITE" id="PS01359">
    <property type="entry name" value="ZF_PHD_1"/>
    <property type="match status" value="1"/>
</dbReference>
<feature type="compositionally biased region" description="Low complexity" evidence="5">
    <location>
        <begin position="1916"/>
        <end position="1925"/>
    </location>
</feature>
<feature type="compositionally biased region" description="Basic and acidic residues" evidence="5">
    <location>
        <begin position="1056"/>
        <end position="1070"/>
    </location>
</feature>
<dbReference type="SUPFAM" id="SSF57850">
    <property type="entry name" value="RING/U-box"/>
    <property type="match status" value="1"/>
</dbReference>
<feature type="compositionally biased region" description="Polar residues" evidence="5">
    <location>
        <begin position="1788"/>
        <end position="1811"/>
    </location>
</feature>
<feature type="compositionally biased region" description="Low complexity" evidence="5">
    <location>
        <begin position="735"/>
        <end position="748"/>
    </location>
</feature>
<feature type="compositionally biased region" description="Basic residues" evidence="5">
    <location>
        <begin position="1278"/>
        <end position="1288"/>
    </location>
</feature>
<keyword evidence="2 4" id="KW-0863">Zinc-finger</keyword>
<accession>A0A6I8VBW0</accession>
<feature type="compositionally biased region" description="Basic residues" evidence="5">
    <location>
        <begin position="141"/>
        <end position="154"/>
    </location>
</feature>
<dbReference type="InterPro" id="IPR047157">
    <property type="entry name" value="PHRF1/Atg35"/>
</dbReference>
<feature type="compositionally biased region" description="Low complexity" evidence="5">
    <location>
        <begin position="763"/>
        <end position="789"/>
    </location>
</feature>
<feature type="region of interest" description="Disordered" evidence="5">
    <location>
        <begin position="1397"/>
        <end position="1421"/>
    </location>
</feature>
<feature type="region of interest" description="Disordered" evidence="5">
    <location>
        <begin position="1837"/>
        <end position="2157"/>
    </location>
</feature>
<protein>
    <submittedName>
        <fullName evidence="9 10">Serine/arginine repetitive matrix protein 2</fullName>
    </submittedName>
</protein>
<evidence type="ECO:0000256" key="2">
    <source>
        <dbReference type="ARBA" id="ARBA00022771"/>
    </source>
</evidence>
<feature type="compositionally biased region" description="Basic residues" evidence="5">
    <location>
        <begin position="1311"/>
        <end position="1362"/>
    </location>
</feature>
<evidence type="ECO:0000313" key="8">
    <source>
        <dbReference type="Proteomes" id="UP000001819"/>
    </source>
</evidence>
<dbReference type="InterPro" id="IPR001841">
    <property type="entry name" value="Znf_RING"/>
</dbReference>
<dbReference type="CDD" id="cd15536">
    <property type="entry name" value="PHD_PHRF1"/>
    <property type="match status" value="1"/>
</dbReference>
<dbReference type="InterPro" id="IPR057031">
    <property type="entry name" value="SFR19-like_C"/>
</dbReference>
<dbReference type="Pfam" id="PF13639">
    <property type="entry name" value="zf-RING_2"/>
    <property type="match status" value="1"/>
</dbReference>
<sequence length="2515" mass="275591">MPDRDSVSDSDDSGDCSRRGGAKMNQQQQQQQQQPSCSKSSAPDTRNRRIIMRIEFNDSDDTDDANPNPPNSGDDPDLDARPSCSTASSRFRRSTRRQRRPPATQDSDSDAVQRRSTRIRKNRYGPQSDDCSSSGSEIGQRPKRLRGQSGKRKKLESDEEEPSDETESKTRLSPGPAEDPGFSSDSSSNELLEKCPICLFTFRQQEIGTPATCEHIFCAPCIEAWSKNVQTCPIDRITFDRIVVRDNYADRNVVRELRVDLSKSKTELALEDEEDAAATVADVTNCEICRSPEREDVMLLCDSCNQGYHMDCLDPPLDEIPAGSWYCDECIDSNDENSDDNLDLAEDLNMLYEDIRGMGLPETRLRVREVQQQPRIVRTRQNERIRAAVLRRTRAATSADAAASGSTTTRTRTTRTTTTTTTTTRTTTNRRQTTQRRRRRCTRHRTYVVEYDLNNFDEKFALKTTSKKVIRRRRRRRRRVVASASSDEPGRRRLTASKRLAEQLGVKADGLRSYLSGGNASSFTLFGNANDLEYFSDSEAGQDEAAAGAGAGLGATAVQTSVRIASIGNPRIRKALLQGKARTAATTPSSSASDILSSILDLQDRWHGATRNLSEVQIRADGSLTLPQRAAAVTPTPGAAAAAAPARAAPAPAPTEAASKPPAEAITQAPLYQRGGAGPNFSRGGGGGGGGSGNRYGGNSSYNRGGGGGGGGGATGNQYQRHSTGGDGGGGGTGFNQNFNNNNPGNSNVSSFTPFHLRFNTPNRQQQQQQQQRNQNQNMQMQQRQQQQQLGPGPNPSSFRGNGPSHPSAVASPASNNFSQRPPIFPLSHIAAPVMPGLPGPGPAVGRLSMPAVLTVPPPPTPPASLSWNSPLFKLSTDYAQQRPAAAMTRKPLSGRKMDSDDDADNCPNFSIYSQESQAVANATALPIGPQPMPTAEEADKDDDDANEDLVQLDDDDDEDENAAAAQPDNSIPLPPEKASDLYEPENPTDEQEEGDSNIDGEPMEEEPETEAEPERQAEPEPETERISSNSNSNLEPTVDEEEETKAHSTPSPVPKARDGGRVERDRGKGVLELYDDSDWEELDIDKPKEFEKALDDTEVAATAAAEAPEVASTSEPTPAKKKDKNEGARSSSEREPDRSYTPCLDEKGDDDDDEDEEASAVSEKHQIEASTSPKSPCSKSSDDEENAEQEPAENIGTELISEDDLANENEAKQRRSRSRRRSEGGATAGSPKEPPKENESKSKRSKRGKDETFKKVSKRPKERNYRGDKQSDETRRSGSRRRTRTPRRSSAASRSPQSPRGSRSPPQPHSRSRSRSLSRSRSRSPIRSRNRRRPRGSRSKSYSRSRSRSRSHSNGRHGRPFRGRDFQRGGFQRGRGGMRFNYNRNQQQFHNRPYQHFHSQGQNHQNQHYFHNNQNNQNYHMQNQNQNQNFYQRPKRRELARYDVRNVVGAGSRHHVPTAKDRYGRDAMRSGRSRSGGSFERRRSSHSPGFSRSGSRGGAPSRSRSATPKRLRSFSISPSPPPGTSPHRKQRRRSMSPGPGRRYVRSPSVSPPPKQRRDSPPMHPMHVMDRGHSPISLRSGSHTPTRVNGGRNLAPPPVYHNSPRYTPRLSRSRTRSKSPKAVPKKKKKKSDKKKKNKKRTASTSPTTAARMRRISRQRDPFEDADDFLAPQKKRRHSPPISKGVPAGHWSPSPSLSDDHMKFIHDGGDKNSSWTPPLGSPKGLPGHYADDGRRSATPLGLGKKAKRKRDKSKKKKKPIDKLQRKEKKNRKRRTQTPEPIPSKEVFASGNNILVSVSFNKEPASGTNASSLQQQQQQQTVVTMPALRHDDLLANRLTGSSMDRLLSNASAKPKLKKDKTRKRKKLDAKPVAIIDLERSPFQVHQEPADVIVLTDSEDANEAPPSHPMRRDRESREQQQQQDQQQQQRERHQRRRGSGVASPAEHHDLMRENGQREKTPQVDSLATIMETSSYEAVQQTTGPKTPPEPPIVKFNLPAKKQHKVRSNPLHEDTDDINSADELEAACSSRELPGAGIDDHDNDDGQQQQQHQQQQPHGLSHESGTQKIGPNTPPESGPCSPDAYDPFEPTKSPSLSPRSPTPTPTQNLEQALPNSSGSGGPGDKSDSDSHSHSHSLAPAAVSNSTGTQTQTQTQTSGVINPVDLVMALMNKPNQSTTASQQQEKAGGKACDVVTSTQYLGSSSSMSAGVVGSSAGGIGGGGDGGGHDKTMAESNAITVLSNVLLSGSSVVSSSQHIPVISSPTPLPKKLTPLPKAGGGSTASSSSCGLANLPTTSSGLRNGGGSGNAAGATVSALDDSFNMDIESPYSPGSADYEDLFEPPPQQRSKAGGGGGGAKTEMFDNLFGSTSPVGNMARMSRFKKSQRGNNKGDRKSRKGGKPSDDHKAAYDDLPNSATDLQNKDRFLRKLNRQERVVEEVKLVLKPHFNKKVITKEDYKDIMRRAVPKICHSRSGEINPHKIKNLIDAYVRKFRAKHKKLSLLNTGQVSSAVKCAAYLKKL</sequence>
<feature type="compositionally biased region" description="Basic and acidic residues" evidence="5">
    <location>
        <begin position="1942"/>
        <end position="1958"/>
    </location>
</feature>
<gene>
    <name evidence="9 10" type="primary">LOC4802676</name>
</gene>
<feature type="compositionally biased region" description="Low complexity" evidence="5">
    <location>
        <begin position="2042"/>
        <end position="2052"/>
    </location>
</feature>
<feature type="compositionally biased region" description="Acidic residues" evidence="5">
    <location>
        <begin position="937"/>
        <end position="962"/>
    </location>
</feature>
<feature type="region of interest" description="Disordered" evidence="5">
    <location>
        <begin position="1"/>
        <end position="189"/>
    </location>
</feature>
<feature type="compositionally biased region" description="Acidic residues" evidence="5">
    <location>
        <begin position="1148"/>
        <end position="1159"/>
    </location>
</feature>
<feature type="compositionally biased region" description="Basic and acidic residues" evidence="5">
    <location>
        <begin position="2395"/>
        <end position="2404"/>
    </location>
</feature>
<organism evidence="8 10">
    <name type="scientific">Drosophila pseudoobscura pseudoobscura</name>
    <name type="common">Fruit fly</name>
    <dbReference type="NCBI Taxonomy" id="46245"/>
    <lineage>
        <taxon>Eukaryota</taxon>
        <taxon>Metazoa</taxon>
        <taxon>Ecdysozoa</taxon>
        <taxon>Arthropoda</taxon>
        <taxon>Hexapoda</taxon>
        <taxon>Insecta</taxon>
        <taxon>Pterygota</taxon>
        <taxon>Neoptera</taxon>
        <taxon>Endopterygota</taxon>
        <taxon>Diptera</taxon>
        <taxon>Brachycera</taxon>
        <taxon>Muscomorpha</taxon>
        <taxon>Ephydroidea</taxon>
        <taxon>Drosophilidae</taxon>
        <taxon>Drosophila</taxon>
        <taxon>Sophophora</taxon>
    </lineage>
</organism>
<feature type="compositionally biased region" description="Low complexity" evidence="5">
    <location>
        <begin position="396"/>
        <end position="432"/>
    </location>
</feature>
<feature type="compositionally biased region" description="Basic and acidic residues" evidence="5">
    <location>
        <begin position="1263"/>
        <end position="1277"/>
    </location>
</feature>
<feature type="domain" description="PHD-type" evidence="6">
    <location>
        <begin position="283"/>
        <end position="333"/>
    </location>
</feature>
<evidence type="ECO:0000259" key="6">
    <source>
        <dbReference type="PROSITE" id="PS50016"/>
    </source>
</evidence>
<feature type="compositionally biased region" description="Polar residues" evidence="5">
    <location>
        <begin position="1027"/>
        <end position="1036"/>
    </location>
</feature>
<keyword evidence="1" id="KW-0479">Metal-binding</keyword>
<dbReference type="CDD" id="cd16635">
    <property type="entry name" value="mRING-HC-C3HC3D_PHRF1"/>
    <property type="match status" value="1"/>
</dbReference>
<feature type="compositionally biased region" description="Low complexity" evidence="5">
    <location>
        <begin position="1289"/>
        <end position="1305"/>
    </location>
</feature>
<feature type="compositionally biased region" description="Gly residues" evidence="5">
    <location>
        <begin position="704"/>
        <end position="715"/>
    </location>
</feature>
<keyword evidence="3" id="KW-0862">Zinc</keyword>
<name>A0A6I8VBW0_DROPS</name>
<dbReference type="Proteomes" id="UP000001819">
    <property type="component" value="Chromosome 2"/>
</dbReference>
<feature type="compositionally biased region" description="Basic and acidic residues" evidence="5">
    <location>
        <begin position="1234"/>
        <end position="1255"/>
    </location>
</feature>
<dbReference type="GO" id="GO:0008270">
    <property type="term" value="F:zinc ion binding"/>
    <property type="evidence" value="ECO:0007669"/>
    <property type="project" value="UniProtKB-KW"/>
</dbReference>
<dbReference type="SMART" id="SM00184">
    <property type="entry name" value="RING"/>
    <property type="match status" value="2"/>
</dbReference>
<dbReference type="RefSeq" id="XP_001359546.5">
    <property type="nucleotide sequence ID" value="XM_001359509.5"/>
</dbReference>
<proteinExistence type="predicted"/>
<feature type="region of interest" description="Disordered" evidence="5">
    <location>
        <begin position="926"/>
        <end position="1380"/>
    </location>
</feature>
<feature type="compositionally biased region" description="Basic residues" evidence="5">
    <location>
        <begin position="1852"/>
        <end position="1865"/>
    </location>
</feature>
<feature type="compositionally biased region" description="Basic and acidic residues" evidence="5">
    <location>
        <begin position="1119"/>
        <end position="1139"/>
    </location>
</feature>
<feature type="compositionally biased region" description="Low complexity" evidence="5">
    <location>
        <begin position="1171"/>
        <end position="1180"/>
    </location>
</feature>
<dbReference type="PROSITE" id="PS00518">
    <property type="entry name" value="ZF_RING_1"/>
    <property type="match status" value="1"/>
</dbReference>
<dbReference type="InterPro" id="IPR019787">
    <property type="entry name" value="Znf_PHD-finger"/>
</dbReference>
<feature type="compositionally biased region" description="Acidic residues" evidence="5">
    <location>
        <begin position="983"/>
        <end position="1012"/>
    </location>
</feature>
<feature type="region of interest" description="Disordered" evidence="5">
    <location>
        <begin position="1444"/>
        <end position="1820"/>
    </location>
</feature>
<keyword evidence="8" id="KW-1185">Reference proteome</keyword>
<dbReference type="SUPFAM" id="SSF57903">
    <property type="entry name" value="FYVE/PHD zinc finger"/>
    <property type="match status" value="1"/>
</dbReference>
<feature type="compositionally biased region" description="Basic residues" evidence="5">
    <location>
        <begin position="90"/>
        <end position="100"/>
    </location>
</feature>
<dbReference type="InterPro" id="IPR011011">
    <property type="entry name" value="Znf_FYVE_PHD"/>
</dbReference>
<feature type="compositionally biased region" description="Low complexity" evidence="5">
    <location>
        <begin position="1487"/>
        <end position="1507"/>
    </location>
</feature>
<dbReference type="RefSeq" id="XP_015037996.2">
    <property type="nucleotide sequence ID" value="XM_015182510.2"/>
</dbReference>
<feature type="region of interest" description="Disordered" evidence="5">
    <location>
        <begin position="884"/>
        <end position="910"/>
    </location>
</feature>
<feature type="region of interest" description="Disordered" evidence="5">
    <location>
        <begin position="396"/>
        <end position="441"/>
    </location>
</feature>
<reference evidence="8" key="1">
    <citation type="submission" date="2024-06" db="UniProtKB">
        <authorList>
            <consortium name="RefSeq"/>
        </authorList>
    </citation>
    <scope>NUCLEOTIDE SEQUENCE [LARGE SCALE GENOMIC DNA]</scope>
    <source>
        <strain evidence="9">MV-25-SWS-2005</strain>
        <strain evidence="8">MV2-25</strain>
        <tissue evidence="9">Whole body</tissue>
    </source>
</reference>
<feature type="compositionally biased region" description="Basic and acidic residues" evidence="5">
    <location>
        <begin position="1556"/>
        <end position="1573"/>
    </location>
</feature>
<feature type="compositionally biased region" description="Acidic residues" evidence="5">
    <location>
        <begin position="2010"/>
        <end position="2021"/>
    </location>
</feature>
<dbReference type="InterPro" id="IPR001965">
    <property type="entry name" value="Znf_PHD"/>
</dbReference>
<feature type="compositionally biased region" description="Acidic residues" evidence="5">
    <location>
        <begin position="1074"/>
        <end position="1084"/>
    </location>
</feature>
<dbReference type="PROSITE" id="PS50016">
    <property type="entry name" value="ZF_PHD_2"/>
    <property type="match status" value="1"/>
</dbReference>
<evidence type="ECO:0000256" key="5">
    <source>
        <dbReference type="SAM" id="MobiDB-lite"/>
    </source>
</evidence>
<evidence type="ECO:0000256" key="4">
    <source>
        <dbReference type="PROSITE-ProRule" id="PRU00175"/>
    </source>
</evidence>
<dbReference type="InterPro" id="IPR019786">
    <property type="entry name" value="Zinc_finger_PHD-type_CS"/>
</dbReference>
<feature type="compositionally biased region" description="Basic and acidic residues" evidence="5">
    <location>
        <begin position="1085"/>
        <end position="1096"/>
    </location>
</feature>
<dbReference type="Pfam" id="PF23030">
    <property type="entry name" value="SCAF11-like_C"/>
    <property type="match status" value="1"/>
</dbReference>
<evidence type="ECO:0000313" key="9">
    <source>
        <dbReference type="RefSeq" id="XP_001359546.5"/>
    </source>
</evidence>
<feature type="region of interest" description="Disordered" evidence="5">
    <location>
        <begin position="473"/>
        <end position="493"/>
    </location>
</feature>
<feature type="compositionally biased region" description="Low complexity" evidence="5">
    <location>
        <begin position="1100"/>
        <end position="1117"/>
    </location>
</feature>
<feature type="compositionally biased region" description="Gly residues" evidence="5">
    <location>
        <begin position="675"/>
        <end position="696"/>
    </location>
</feature>
<feature type="compositionally biased region" description="Low complexity" evidence="5">
    <location>
        <begin position="636"/>
        <end position="665"/>
    </location>
</feature>
<dbReference type="KEGG" id="dpo:4802676"/>